<evidence type="ECO:0000256" key="1">
    <source>
        <dbReference type="SAM" id="MobiDB-lite"/>
    </source>
</evidence>
<evidence type="ECO:0000313" key="3">
    <source>
        <dbReference type="Proteomes" id="UP001212841"/>
    </source>
</evidence>
<reference evidence="2" key="1">
    <citation type="submission" date="2020-05" db="EMBL/GenBank/DDBJ databases">
        <title>Phylogenomic resolution of chytrid fungi.</title>
        <authorList>
            <person name="Stajich J.E."/>
            <person name="Amses K."/>
            <person name="Simmons R."/>
            <person name="Seto K."/>
            <person name="Myers J."/>
            <person name="Bonds A."/>
            <person name="Quandt C.A."/>
            <person name="Barry K."/>
            <person name="Liu P."/>
            <person name="Grigoriev I."/>
            <person name="Longcore J.E."/>
            <person name="James T.Y."/>
        </authorList>
    </citation>
    <scope>NUCLEOTIDE SEQUENCE</scope>
    <source>
        <strain evidence="2">JEL0318</strain>
    </source>
</reference>
<accession>A0AAD5S9J3</accession>
<feature type="non-terminal residue" evidence="2">
    <location>
        <position position="169"/>
    </location>
</feature>
<feature type="compositionally biased region" description="Polar residues" evidence="1">
    <location>
        <begin position="97"/>
        <end position="106"/>
    </location>
</feature>
<proteinExistence type="predicted"/>
<dbReference type="EMBL" id="JADGJD010000879">
    <property type="protein sequence ID" value="KAJ3047911.1"/>
    <property type="molecule type" value="Genomic_DNA"/>
</dbReference>
<feature type="compositionally biased region" description="Polar residues" evidence="1">
    <location>
        <begin position="38"/>
        <end position="52"/>
    </location>
</feature>
<sequence length="169" mass="18213">MEGRTTTESLISQFTHLKVAPPQSPPPYDQHEPDLYITSPSNADSLTGSITPTPDIAPVAESTQLENLYPSPNSPILPDQLPKPQFPTAESRRDGSTPGTLSPSTARRTRTGSDKRSNRIGGEGVGTTWSSIVPNLTIQTSLEYFQQPPVYKQHPPSAPPLLMDPATIG</sequence>
<feature type="region of interest" description="Disordered" evidence="1">
    <location>
        <begin position="149"/>
        <end position="169"/>
    </location>
</feature>
<protein>
    <submittedName>
        <fullName evidence="2">Uncharacterized protein</fullName>
    </submittedName>
</protein>
<organism evidence="2 3">
    <name type="scientific">Rhizophlyctis rosea</name>
    <dbReference type="NCBI Taxonomy" id="64517"/>
    <lineage>
        <taxon>Eukaryota</taxon>
        <taxon>Fungi</taxon>
        <taxon>Fungi incertae sedis</taxon>
        <taxon>Chytridiomycota</taxon>
        <taxon>Chytridiomycota incertae sedis</taxon>
        <taxon>Chytridiomycetes</taxon>
        <taxon>Rhizophlyctidales</taxon>
        <taxon>Rhizophlyctidaceae</taxon>
        <taxon>Rhizophlyctis</taxon>
    </lineage>
</organism>
<feature type="region of interest" description="Disordered" evidence="1">
    <location>
        <begin position="1"/>
        <end position="132"/>
    </location>
</feature>
<keyword evidence="3" id="KW-1185">Reference proteome</keyword>
<dbReference type="AlphaFoldDB" id="A0AAD5S9J3"/>
<evidence type="ECO:0000313" key="2">
    <source>
        <dbReference type="EMBL" id="KAJ3047911.1"/>
    </source>
</evidence>
<gene>
    <name evidence="2" type="ORF">HK097_011049</name>
</gene>
<name>A0AAD5S9J3_9FUNG</name>
<comment type="caution">
    <text evidence="2">The sequence shown here is derived from an EMBL/GenBank/DDBJ whole genome shotgun (WGS) entry which is preliminary data.</text>
</comment>
<feature type="compositionally biased region" description="Polar residues" evidence="1">
    <location>
        <begin position="1"/>
        <end position="15"/>
    </location>
</feature>
<dbReference type="Proteomes" id="UP001212841">
    <property type="component" value="Unassembled WGS sequence"/>
</dbReference>